<evidence type="ECO:0000256" key="3">
    <source>
        <dbReference type="ARBA" id="ARBA00022576"/>
    </source>
</evidence>
<dbReference type="InterPro" id="IPR004839">
    <property type="entry name" value="Aminotransferase_I/II_large"/>
</dbReference>
<dbReference type="GO" id="GO:0008483">
    <property type="term" value="F:transaminase activity"/>
    <property type="evidence" value="ECO:0007669"/>
    <property type="project" value="UniProtKB-KW"/>
</dbReference>
<evidence type="ECO:0000256" key="5">
    <source>
        <dbReference type="ARBA" id="ARBA00022898"/>
    </source>
</evidence>
<dbReference type="EC" id="2.6.1.-" evidence="6"/>
<dbReference type="CDD" id="cd00609">
    <property type="entry name" value="AAT_like"/>
    <property type="match status" value="1"/>
</dbReference>
<organism evidence="8 9">
    <name type="scientific">Francisella frigiditurris</name>
    <dbReference type="NCBI Taxonomy" id="1542390"/>
    <lineage>
        <taxon>Bacteria</taxon>
        <taxon>Pseudomonadati</taxon>
        <taxon>Pseudomonadota</taxon>
        <taxon>Gammaproteobacteria</taxon>
        <taxon>Thiotrichales</taxon>
        <taxon>Francisellaceae</taxon>
        <taxon>Francisella</taxon>
    </lineage>
</organism>
<dbReference type="Proteomes" id="UP000182521">
    <property type="component" value="Chromosome"/>
</dbReference>
<evidence type="ECO:0000259" key="7">
    <source>
        <dbReference type="Pfam" id="PF00155"/>
    </source>
</evidence>
<feature type="domain" description="Aminotransferase class I/classII large" evidence="7">
    <location>
        <begin position="31"/>
        <end position="341"/>
    </location>
</feature>
<evidence type="ECO:0000256" key="2">
    <source>
        <dbReference type="ARBA" id="ARBA00007441"/>
    </source>
</evidence>
<sequence length="398" mass="44748">MQLSKRVQAMQQSPVRKLVPFAEQAKKKGKKVYHLNIGQPDIKTPKEFMEAVRNYDSEVIAYSFSNGEPSLIKAISEYYKRFGITYNEDEILITNGGSEALIFAVIATCDAGEEILVPEPFYTNYNGFTTGVNVSINPITTTAENGFHLPSKEEILARVTPKTRAIMISNPGNPTGVVYSKEELEILAEVAKEKNLWIISDEVYREFTYDGLTCTSFGNIKGVEDRVIIVDSVSKRYSACGARIGSLCSKNKDFIKEVIKLCQSRLCVPTLEQLGAAALYKVEQKYLDDVNKEYMKRRDITFDVLSKINGVVCKKPTGAFYIIAKLPIDDAEKFALWMLQEFDDNGDTVMFSPVADFYATKGLGKDEVRIAYILEEKDLIRAMELLKKGLEAYIKVNK</sequence>
<dbReference type="PROSITE" id="PS00105">
    <property type="entry name" value="AA_TRANSFER_CLASS_1"/>
    <property type="match status" value="1"/>
</dbReference>
<reference evidence="9" key="1">
    <citation type="submission" date="2014-10" db="EMBL/GenBank/DDBJ databases">
        <authorList>
            <person name="Kuske C.R."/>
            <person name="Challacombe J.F."/>
            <person name="Daligault H.E."/>
            <person name="Davenport K.W."/>
            <person name="Johnson S.L."/>
            <person name="Siddaramappa S."/>
            <person name="Petersen J.M."/>
        </authorList>
    </citation>
    <scope>NUCLEOTIDE SEQUENCE [LARGE SCALE GENOMIC DNA]</scope>
    <source>
        <strain evidence="9">CA97-1460</strain>
    </source>
</reference>
<dbReference type="PANTHER" id="PTHR46383">
    <property type="entry name" value="ASPARTATE AMINOTRANSFERASE"/>
    <property type="match status" value="1"/>
</dbReference>
<dbReference type="AlphaFoldDB" id="A0A1J0KS33"/>
<proteinExistence type="inferred from homology"/>
<dbReference type="STRING" id="1542390.KX01_50"/>
<evidence type="ECO:0000256" key="1">
    <source>
        <dbReference type="ARBA" id="ARBA00001933"/>
    </source>
</evidence>
<evidence type="ECO:0000256" key="6">
    <source>
        <dbReference type="RuleBase" id="RU000481"/>
    </source>
</evidence>
<name>A0A1J0KS33_9GAMM</name>
<keyword evidence="9" id="KW-1185">Reference proteome</keyword>
<dbReference type="GO" id="GO:0030170">
    <property type="term" value="F:pyridoxal phosphate binding"/>
    <property type="evidence" value="ECO:0007669"/>
    <property type="project" value="InterPro"/>
</dbReference>
<dbReference type="Gene3D" id="3.90.1150.10">
    <property type="entry name" value="Aspartate Aminotransferase, domain 1"/>
    <property type="match status" value="1"/>
</dbReference>
<evidence type="ECO:0000313" key="9">
    <source>
        <dbReference type="Proteomes" id="UP000182521"/>
    </source>
</evidence>
<comment type="cofactor">
    <cofactor evidence="1 6">
        <name>pyridoxal 5'-phosphate</name>
        <dbReference type="ChEBI" id="CHEBI:597326"/>
    </cofactor>
</comment>
<comment type="similarity">
    <text evidence="2 6">Belongs to the class-I pyridoxal-phosphate-dependent aminotransferase family.</text>
</comment>
<dbReference type="InterPro" id="IPR015422">
    <property type="entry name" value="PyrdxlP-dep_Trfase_small"/>
</dbReference>
<dbReference type="RefSeq" id="WP_071663089.1">
    <property type="nucleotide sequence ID" value="NZ_CP009654.1"/>
</dbReference>
<protein>
    <recommendedName>
        <fullName evidence="6">Aminotransferase</fullName>
        <ecNumber evidence="6">2.6.1.-</ecNumber>
    </recommendedName>
</protein>
<gene>
    <name evidence="8" type="ORF">KX01_50</name>
</gene>
<dbReference type="GO" id="GO:0016829">
    <property type="term" value="F:lyase activity"/>
    <property type="evidence" value="ECO:0007669"/>
    <property type="project" value="UniProtKB-KW"/>
</dbReference>
<dbReference type="Gene3D" id="3.40.640.10">
    <property type="entry name" value="Type I PLP-dependent aspartate aminotransferase-like (Major domain)"/>
    <property type="match status" value="1"/>
</dbReference>
<dbReference type="GO" id="GO:0006520">
    <property type="term" value="P:amino acid metabolic process"/>
    <property type="evidence" value="ECO:0007669"/>
    <property type="project" value="InterPro"/>
</dbReference>
<dbReference type="EMBL" id="CP009654">
    <property type="protein sequence ID" value="APC96581.1"/>
    <property type="molecule type" value="Genomic_DNA"/>
</dbReference>
<dbReference type="NCBIfam" id="NF005744">
    <property type="entry name" value="PRK07568.1"/>
    <property type="match status" value="1"/>
</dbReference>
<dbReference type="OrthoDB" id="9803354at2"/>
<accession>A0A1J0KS33</accession>
<evidence type="ECO:0000313" key="8">
    <source>
        <dbReference type="EMBL" id="APC96581.1"/>
    </source>
</evidence>
<dbReference type="PANTHER" id="PTHR46383:SF1">
    <property type="entry name" value="ASPARTATE AMINOTRANSFERASE"/>
    <property type="match status" value="1"/>
</dbReference>
<dbReference type="InterPro" id="IPR015424">
    <property type="entry name" value="PyrdxlP-dep_Trfase"/>
</dbReference>
<keyword evidence="8" id="KW-0456">Lyase</keyword>
<keyword evidence="5" id="KW-0663">Pyridoxal phosphate</keyword>
<dbReference type="InterPro" id="IPR015421">
    <property type="entry name" value="PyrdxlP-dep_Trfase_major"/>
</dbReference>
<dbReference type="InterPro" id="IPR004838">
    <property type="entry name" value="NHTrfase_class1_PyrdxlP-BS"/>
</dbReference>
<dbReference type="KEGG" id="frc:KX01_50"/>
<dbReference type="InterPro" id="IPR050596">
    <property type="entry name" value="AspAT/PAT-like"/>
</dbReference>
<dbReference type="SUPFAM" id="SSF53383">
    <property type="entry name" value="PLP-dependent transferases"/>
    <property type="match status" value="1"/>
</dbReference>
<dbReference type="Pfam" id="PF00155">
    <property type="entry name" value="Aminotran_1_2"/>
    <property type="match status" value="1"/>
</dbReference>
<keyword evidence="4 6" id="KW-0808">Transferase</keyword>
<keyword evidence="3 6" id="KW-0032">Aminotransferase</keyword>
<evidence type="ECO:0000256" key="4">
    <source>
        <dbReference type="ARBA" id="ARBA00022679"/>
    </source>
</evidence>